<organism evidence="2 3">
    <name type="scientific">Paraburkholderia lycopersici</name>
    <dbReference type="NCBI Taxonomy" id="416944"/>
    <lineage>
        <taxon>Bacteria</taxon>
        <taxon>Pseudomonadati</taxon>
        <taxon>Pseudomonadota</taxon>
        <taxon>Betaproteobacteria</taxon>
        <taxon>Burkholderiales</taxon>
        <taxon>Burkholderiaceae</taxon>
        <taxon>Paraburkholderia</taxon>
    </lineage>
</organism>
<dbReference type="EMBL" id="FMYQ01000028">
    <property type="protein sequence ID" value="SDD90404.1"/>
    <property type="molecule type" value="Genomic_DNA"/>
</dbReference>
<dbReference type="InterPro" id="IPR036629">
    <property type="entry name" value="YjbJ_sf"/>
</dbReference>
<feature type="compositionally biased region" description="Basic and acidic residues" evidence="1">
    <location>
        <begin position="42"/>
        <end position="61"/>
    </location>
</feature>
<proteinExistence type="predicted"/>
<dbReference type="AlphaFoldDB" id="A0A1G6YIS1"/>
<evidence type="ECO:0000256" key="1">
    <source>
        <dbReference type="SAM" id="MobiDB-lite"/>
    </source>
</evidence>
<evidence type="ECO:0000313" key="3">
    <source>
        <dbReference type="Proteomes" id="UP000198908"/>
    </source>
</evidence>
<dbReference type="RefSeq" id="WP_092002817.1">
    <property type="nucleotide sequence ID" value="NZ_FMYQ01000028.1"/>
</dbReference>
<dbReference type="OrthoDB" id="9032567at2"/>
<evidence type="ECO:0008006" key="4">
    <source>
        <dbReference type="Google" id="ProtNLM"/>
    </source>
</evidence>
<sequence length="67" mass="7379">MTKEGLRGIGKEFKGVLKKMGGVLTGNENRKLEGESEIVEGDNLKDYADQRENIEKGKDKPGNPSNM</sequence>
<reference evidence="3" key="1">
    <citation type="submission" date="2016-09" db="EMBL/GenBank/DDBJ databases">
        <authorList>
            <person name="Varghese N."/>
            <person name="Submissions S."/>
        </authorList>
    </citation>
    <scope>NUCLEOTIDE SEQUENCE [LARGE SCALE GENOMIC DNA]</scope>
    <source>
        <strain evidence="3">TNe-862</strain>
    </source>
</reference>
<dbReference type="SUPFAM" id="SSF69047">
    <property type="entry name" value="Hypothetical protein YjbJ"/>
    <property type="match status" value="1"/>
</dbReference>
<evidence type="ECO:0000313" key="2">
    <source>
        <dbReference type="EMBL" id="SDD90404.1"/>
    </source>
</evidence>
<feature type="region of interest" description="Disordered" evidence="1">
    <location>
        <begin position="34"/>
        <end position="67"/>
    </location>
</feature>
<keyword evidence="3" id="KW-1185">Reference proteome</keyword>
<protein>
    <recommendedName>
        <fullName evidence="4">CsbD-like</fullName>
    </recommendedName>
</protein>
<accession>A0A1G6YIS1</accession>
<gene>
    <name evidence="2" type="ORF">SAMN05421548_1283</name>
</gene>
<dbReference type="Proteomes" id="UP000198908">
    <property type="component" value="Unassembled WGS sequence"/>
</dbReference>
<name>A0A1G6YIS1_9BURK</name>